<feature type="domain" description="HVO-0513-like N-terminal" evidence="4">
    <location>
        <begin position="17"/>
        <end position="143"/>
    </location>
</feature>
<reference evidence="6" key="1">
    <citation type="submission" date="2016-10" db="EMBL/GenBank/DDBJ databases">
        <authorList>
            <person name="Varghese N."/>
            <person name="Submissions S."/>
        </authorList>
    </citation>
    <scope>NUCLEOTIDE SEQUENCE [LARGE SCALE GENOMIC DNA]</scope>
    <source>
        <strain evidence="6">B4,CECT 8067,JCM 17497</strain>
    </source>
</reference>
<dbReference type="InterPro" id="IPR007050">
    <property type="entry name" value="HTH_bacterioopsin"/>
</dbReference>
<evidence type="ECO:0000259" key="3">
    <source>
        <dbReference type="Pfam" id="PF04967"/>
    </source>
</evidence>
<gene>
    <name evidence="5" type="ORF">SAMN04515672_0683</name>
</gene>
<keyword evidence="2" id="KW-0804">Transcription</keyword>
<protein>
    <submittedName>
        <fullName evidence="5">HTH DNA binding domain-containing protein</fullName>
    </submittedName>
</protein>
<evidence type="ECO:0000313" key="5">
    <source>
        <dbReference type="EMBL" id="SDJ47314.1"/>
    </source>
</evidence>
<evidence type="ECO:0000259" key="4">
    <source>
        <dbReference type="Pfam" id="PF24278"/>
    </source>
</evidence>
<feature type="domain" description="HTH bat-type" evidence="3">
    <location>
        <begin position="157"/>
        <end position="204"/>
    </location>
</feature>
<accession>A0A1G8U108</accession>
<keyword evidence="1" id="KW-0805">Transcription regulation</keyword>
<dbReference type="Pfam" id="PF24278">
    <property type="entry name" value="HVO_0513_N"/>
    <property type="match status" value="1"/>
</dbReference>
<organism evidence="5 6">
    <name type="scientific">Natronorubrum texcoconense</name>
    <dbReference type="NCBI Taxonomy" id="1095776"/>
    <lineage>
        <taxon>Archaea</taxon>
        <taxon>Methanobacteriati</taxon>
        <taxon>Methanobacteriota</taxon>
        <taxon>Stenosarchaea group</taxon>
        <taxon>Halobacteria</taxon>
        <taxon>Halobacteriales</taxon>
        <taxon>Natrialbaceae</taxon>
        <taxon>Natronorubrum</taxon>
    </lineage>
</organism>
<dbReference type="OrthoDB" id="27447at2157"/>
<dbReference type="Proteomes" id="UP000198882">
    <property type="component" value="Unassembled WGS sequence"/>
</dbReference>
<dbReference type="AlphaFoldDB" id="A0A1G8U108"/>
<dbReference type="RefSeq" id="WP_090303182.1">
    <property type="nucleotide sequence ID" value="NZ_FNFE01000001.1"/>
</dbReference>
<proteinExistence type="predicted"/>
<sequence length="215" mass="23119">MKSMRIELRYTSAAIPPLHKGICESPDIDREIIVGGQAVDGVETITSFVYGQPEAYEALLCALETVLEYDITPSDDGFFLYLRRELGPEGLSLLDALAQETVVVVPPIEIRSDRTIRLTVVGHPSALTAVVEEVPDGIGLDVRWVSQEIAVAGAAVSDRQAAALQAAWDVGFYEIPREGGIEAVAEELECAVSTASELVRRGEANAVKRVLDSGP</sequence>
<dbReference type="InterPro" id="IPR056493">
    <property type="entry name" value="HVO_0513_N"/>
</dbReference>
<evidence type="ECO:0000256" key="1">
    <source>
        <dbReference type="ARBA" id="ARBA00023015"/>
    </source>
</evidence>
<name>A0A1G8U108_9EURY</name>
<dbReference type="EMBL" id="FNFE01000001">
    <property type="protein sequence ID" value="SDJ47314.1"/>
    <property type="molecule type" value="Genomic_DNA"/>
</dbReference>
<dbReference type="Pfam" id="PF04967">
    <property type="entry name" value="HTH_10"/>
    <property type="match status" value="1"/>
</dbReference>
<evidence type="ECO:0000256" key="2">
    <source>
        <dbReference type="ARBA" id="ARBA00023163"/>
    </source>
</evidence>
<evidence type="ECO:0000313" key="6">
    <source>
        <dbReference type="Proteomes" id="UP000198882"/>
    </source>
</evidence>
<keyword evidence="6" id="KW-1185">Reference proteome</keyword>